<organism evidence="1 2">
    <name type="scientific">Candidatus Iainarchaeum sp</name>
    <dbReference type="NCBI Taxonomy" id="3101447"/>
    <lineage>
        <taxon>Archaea</taxon>
        <taxon>Candidatus Iainarchaeota</taxon>
        <taxon>Candidatus Iainarchaeia</taxon>
        <taxon>Candidatus Iainarchaeales</taxon>
        <taxon>Candidatus Iainarchaeaceae</taxon>
        <taxon>Candidatus Iainarchaeum</taxon>
    </lineage>
</organism>
<evidence type="ECO:0000313" key="2">
    <source>
        <dbReference type="Proteomes" id="UP000732298"/>
    </source>
</evidence>
<reference evidence="1" key="1">
    <citation type="submission" date="2020-07" db="EMBL/GenBank/DDBJ databases">
        <title>Huge and variable diversity of episymbiotic CPR bacteria and DPANN archaea in groundwater ecosystems.</title>
        <authorList>
            <person name="He C.Y."/>
            <person name="Keren R."/>
            <person name="Whittaker M."/>
            <person name="Farag I.F."/>
            <person name="Doudna J."/>
            <person name="Cate J.H.D."/>
            <person name="Banfield J.F."/>
        </authorList>
    </citation>
    <scope>NUCLEOTIDE SEQUENCE</scope>
    <source>
        <strain evidence="1">NC_groundwater_1296_Ag_S-0.2um_52_80</strain>
    </source>
</reference>
<feature type="non-terminal residue" evidence="1">
    <location>
        <position position="1"/>
    </location>
</feature>
<comment type="caution">
    <text evidence="1">The sequence shown here is derived from an EMBL/GenBank/DDBJ whole genome shotgun (WGS) entry which is preliminary data.</text>
</comment>
<name>A0A8T3YM54_9ARCH</name>
<dbReference type="Proteomes" id="UP000732298">
    <property type="component" value="Unassembled WGS sequence"/>
</dbReference>
<gene>
    <name evidence="1" type="ORF">HY544_01400</name>
</gene>
<evidence type="ECO:0000313" key="1">
    <source>
        <dbReference type="EMBL" id="MBI4210148.1"/>
    </source>
</evidence>
<proteinExistence type="predicted"/>
<accession>A0A8T3YM54</accession>
<dbReference type="AlphaFoldDB" id="A0A8T3YM54"/>
<sequence>CIMQPDTSLSMFFESRVFDEAGKREVFELYKSLMSIIRTSNMLFVMNEEQRDAEFVTATLREWQQLKPRILAVLTLLRQSWTMPPDSKDKLPYFG</sequence>
<dbReference type="EMBL" id="JACQPB010000020">
    <property type="protein sequence ID" value="MBI4210148.1"/>
    <property type="molecule type" value="Genomic_DNA"/>
</dbReference>
<protein>
    <submittedName>
        <fullName evidence="1">Uncharacterized protein</fullName>
    </submittedName>
</protein>